<reference evidence="2 3" key="1">
    <citation type="submission" date="2019-12" db="EMBL/GenBank/DDBJ databases">
        <authorList>
            <person name="Scholz U."/>
            <person name="Mascher M."/>
            <person name="Fiebig A."/>
        </authorList>
    </citation>
    <scope>NUCLEOTIDE SEQUENCE</scope>
</reference>
<keyword evidence="1" id="KW-0812">Transmembrane</keyword>
<feature type="transmembrane region" description="Helical" evidence="1">
    <location>
        <begin position="12"/>
        <end position="33"/>
    </location>
</feature>
<dbReference type="Proteomes" id="UP001189122">
    <property type="component" value="Unassembled WGS sequence"/>
</dbReference>
<dbReference type="EMBL" id="LR743593">
    <property type="protein sequence ID" value="CAA2621877.1"/>
    <property type="molecule type" value="Genomic_DNA"/>
</dbReference>
<evidence type="ECO:0000313" key="2">
    <source>
        <dbReference type="EMBL" id="CAA2621877.1"/>
    </source>
</evidence>
<protein>
    <submittedName>
        <fullName evidence="2">Uncharacterized protein</fullName>
    </submittedName>
</protein>
<sequence length="65" mass="6953">MCCCCSAKACCVCFLLVLVVLLIGFVFGFGIFAHGFHKIQNSLHVADPASRPFLGFPPPLHSSQG</sequence>
<gene>
    <name evidence="2" type="ORF">SI7747_06007950</name>
</gene>
<dbReference type="PANTHER" id="PTHR36753:SF2">
    <property type="entry name" value="TRANSMEMBRANE PROTEIN"/>
    <property type="match status" value="1"/>
</dbReference>
<name>A0A7I8IUA8_SPIIN</name>
<organism evidence="2">
    <name type="scientific">Spirodela intermedia</name>
    <name type="common">Intermediate duckweed</name>
    <dbReference type="NCBI Taxonomy" id="51605"/>
    <lineage>
        <taxon>Eukaryota</taxon>
        <taxon>Viridiplantae</taxon>
        <taxon>Streptophyta</taxon>
        <taxon>Embryophyta</taxon>
        <taxon>Tracheophyta</taxon>
        <taxon>Spermatophyta</taxon>
        <taxon>Magnoliopsida</taxon>
        <taxon>Liliopsida</taxon>
        <taxon>Araceae</taxon>
        <taxon>Lemnoideae</taxon>
        <taxon>Spirodela</taxon>
    </lineage>
</organism>
<dbReference type="EMBL" id="CACRZD030000006">
    <property type="protein sequence ID" value="CAA6661555.1"/>
    <property type="molecule type" value="Genomic_DNA"/>
</dbReference>
<proteinExistence type="predicted"/>
<keyword evidence="1" id="KW-0472">Membrane</keyword>
<dbReference type="AlphaFoldDB" id="A0A7I8IUA8"/>
<accession>A0A7I8IUA8</accession>
<keyword evidence="3" id="KW-1185">Reference proteome</keyword>
<evidence type="ECO:0000313" key="3">
    <source>
        <dbReference type="Proteomes" id="UP001189122"/>
    </source>
</evidence>
<evidence type="ECO:0000256" key="1">
    <source>
        <dbReference type="SAM" id="Phobius"/>
    </source>
</evidence>
<keyword evidence="1" id="KW-1133">Transmembrane helix</keyword>
<dbReference type="PANTHER" id="PTHR36753">
    <property type="entry name" value="TRANSMEMBRANE PROTEIN"/>
    <property type="match status" value="1"/>
</dbReference>